<gene>
    <name evidence="10" type="ORF">JOC58_002504</name>
</gene>
<dbReference type="InterPro" id="IPR035906">
    <property type="entry name" value="MetI-like_sf"/>
</dbReference>
<feature type="domain" description="ABC transmembrane type-1" evidence="9">
    <location>
        <begin position="64"/>
        <end position="269"/>
    </location>
</feature>
<keyword evidence="11" id="KW-1185">Reference proteome</keyword>
<dbReference type="RefSeq" id="WP_188776747.1">
    <property type="nucleotide sequence ID" value="NZ_BMMB01000007.1"/>
</dbReference>
<evidence type="ECO:0000256" key="2">
    <source>
        <dbReference type="ARBA" id="ARBA00007069"/>
    </source>
</evidence>
<keyword evidence="7 8" id="KW-0472">Membrane</keyword>
<reference evidence="10 11" key="1">
    <citation type="submission" date="2023-07" db="EMBL/GenBank/DDBJ databases">
        <title>Genomic Encyclopedia of Type Strains, Phase IV (KMG-IV): sequencing the most valuable type-strain genomes for metagenomic binning, comparative biology and taxonomic classification.</title>
        <authorList>
            <person name="Goeker M."/>
        </authorList>
    </citation>
    <scope>NUCLEOTIDE SEQUENCE [LARGE SCALE GENOMIC DNA]</scope>
    <source>
        <strain evidence="10 11">DSM 22170</strain>
    </source>
</reference>
<dbReference type="CDD" id="cd06261">
    <property type="entry name" value="TM_PBP2"/>
    <property type="match status" value="1"/>
</dbReference>
<feature type="transmembrane region" description="Helical" evidence="8">
    <location>
        <begin position="248"/>
        <end position="270"/>
    </location>
</feature>
<evidence type="ECO:0000259" key="9">
    <source>
        <dbReference type="PROSITE" id="PS50928"/>
    </source>
</evidence>
<sequence>MSHSVKRGMLGLALVIPSFLILFVVVILPILYAVQESLIDQNSGEFGLGNYIRMFTEPAMRTNIIYTLNVTLVSTVIALLVSYALAVYLRFGKGWMARWINRLYFIPMFVPGVIATYGLITLYSNHGWMARLLLLIGIDTFPKIIYSYSGLLLANLWFNIPFATMLLSSALAAVPNSVVESARDAGASSLQLFFRFILPLSYKTMWVALTFIFMGIIGSFTAPFLIGANSPQVLGVAMQQVFSNYQETHTASAMAVFMFLLCSVMGYFYIRTMGQDLDKQS</sequence>
<keyword evidence="6 8" id="KW-1133">Transmembrane helix</keyword>
<dbReference type="SUPFAM" id="SSF161098">
    <property type="entry name" value="MetI-like"/>
    <property type="match status" value="1"/>
</dbReference>
<dbReference type="PROSITE" id="PS50928">
    <property type="entry name" value="ABC_TM1"/>
    <property type="match status" value="1"/>
</dbReference>
<evidence type="ECO:0000256" key="6">
    <source>
        <dbReference type="ARBA" id="ARBA00022989"/>
    </source>
</evidence>
<dbReference type="EMBL" id="JAVDQH010000009">
    <property type="protein sequence ID" value="MDR6244607.1"/>
    <property type="molecule type" value="Genomic_DNA"/>
</dbReference>
<comment type="caution">
    <text evidence="10">The sequence shown here is derived from an EMBL/GenBank/DDBJ whole genome shotgun (WGS) entry which is preliminary data.</text>
</comment>
<dbReference type="InterPro" id="IPR000515">
    <property type="entry name" value="MetI-like"/>
</dbReference>
<dbReference type="PANTHER" id="PTHR42929:SF1">
    <property type="entry name" value="INNER MEMBRANE ABC TRANSPORTER PERMEASE PROTEIN YDCU-RELATED"/>
    <property type="match status" value="1"/>
</dbReference>
<evidence type="ECO:0000313" key="11">
    <source>
        <dbReference type="Proteomes" id="UP001185028"/>
    </source>
</evidence>
<keyword evidence="3 8" id="KW-0813">Transport</keyword>
<feature type="transmembrane region" description="Helical" evidence="8">
    <location>
        <begin position="12"/>
        <end position="34"/>
    </location>
</feature>
<dbReference type="Pfam" id="PF00528">
    <property type="entry name" value="BPD_transp_1"/>
    <property type="match status" value="1"/>
</dbReference>
<proteinExistence type="inferred from homology"/>
<keyword evidence="5 8" id="KW-0812">Transmembrane</keyword>
<evidence type="ECO:0000256" key="3">
    <source>
        <dbReference type="ARBA" id="ARBA00022448"/>
    </source>
</evidence>
<feature type="transmembrane region" description="Helical" evidence="8">
    <location>
        <begin position="64"/>
        <end position="91"/>
    </location>
</feature>
<evidence type="ECO:0000256" key="1">
    <source>
        <dbReference type="ARBA" id="ARBA00004651"/>
    </source>
</evidence>
<dbReference type="PANTHER" id="PTHR42929">
    <property type="entry name" value="INNER MEMBRANE ABC TRANSPORTER PERMEASE PROTEIN YDCU-RELATED-RELATED"/>
    <property type="match status" value="1"/>
</dbReference>
<evidence type="ECO:0000256" key="8">
    <source>
        <dbReference type="RuleBase" id="RU363032"/>
    </source>
</evidence>
<comment type="subcellular location">
    <subcellularLocation>
        <location evidence="1 8">Cell membrane</location>
        <topology evidence="1 8">Multi-pass membrane protein</topology>
    </subcellularLocation>
</comment>
<name>A0ABU1IZB4_9BACL</name>
<keyword evidence="4" id="KW-1003">Cell membrane</keyword>
<comment type="similarity">
    <text evidence="2">Belongs to the binding-protein-dependent transport system permease family. CysTW subfamily.</text>
</comment>
<evidence type="ECO:0000313" key="10">
    <source>
        <dbReference type="EMBL" id="MDR6244607.1"/>
    </source>
</evidence>
<evidence type="ECO:0000256" key="4">
    <source>
        <dbReference type="ARBA" id="ARBA00022475"/>
    </source>
</evidence>
<feature type="transmembrane region" description="Helical" evidence="8">
    <location>
        <begin position="144"/>
        <end position="167"/>
    </location>
</feature>
<accession>A0ABU1IZB4</accession>
<organism evidence="10 11">
    <name type="scientific">Paenibacillus hunanensis</name>
    <dbReference type="NCBI Taxonomy" id="539262"/>
    <lineage>
        <taxon>Bacteria</taxon>
        <taxon>Bacillati</taxon>
        <taxon>Bacillota</taxon>
        <taxon>Bacilli</taxon>
        <taxon>Bacillales</taxon>
        <taxon>Paenibacillaceae</taxon>
        <taxon>Paenibacillus</taxon>
    </lineage>
</organism>
<feature type="transmembrane region" description="Helical" evidence="8">
    <location>
        <begin position="103"/>
        <end position="124"/>
    </location>
</feature>
<feature type="transmembrane region" description="Helical" evidence="8">
    <location>
        <begin position="205"/>
        <end position="228"/>
    </location>
</feature>
<protein>
    <submittedName>
        <fullName evidence="10">ABC-type spermidine/putrescine transport system permease subunit I</fullName>
    </submittedName>
</protein>
<dbReference type="Proteomes" id="UP001185028">
    <property type="component" value="Unassembled WGS sequence"/>
</dbReference>
<evidence type="ECO:0000256" key="7">
    <source>
        <dbReference type="ARBA" id="ARBA00023136"/>
    </source>
</evidence>
<dbReference type="Gene3D" id="1.10.3720.10">
    <property type="entry name" value="MetI-like"/>
    <property type="match status" value="1"/>
</dbReference>
<evidence type="ECO:0000256" key="5">
    <source>
        <dbReference type="ARBA" id="ARBA00022692"/>
    </source>
</evidence>